<gene>
    <name evidence="1" type="ORF">HYFRA_00010009</name>
</gene>
<accession>A0A9N9KX12</accession>
<reference evidence="1" key="1">
    <citation type="submission" date="2021-07" db="EMBL/GenBank/DDBJ databases">
        <authorList>
            <person name="Durling M."/>
        </authorList>
    </citation>
    <scope>NUCLEOTIDE SEQUENCE</scope>
</reference>
<comment type="caution">
    <text evidence="1">The sequence shown here is derived from an EMBL/GenBank/DDBJ whole genome shotgun (WGS) entry which is preliminary data.</text>
</comment>
<evidence type="ECO:0000313" key="2">
    <source>
        <dbReference type="Proteomes" id="UP000696280"/>
    </source>
</evidence>
<protein>
    <submittedName>
        <fullName evidence="1">Uncharacterized protein</fullName>
    </submittedName>
</protein>
<dbReference type="Proteomes" id="UP000696280">
    <property type="component" value="Unassembled WGS sequence"/>
</dbReference>
<keyword evidence="2" id="KW-1185">Reference proteome</keyword>
<organism evidence="1 2">
    <name type="scientific">Hymenoscyphus fraxineus</name>
    <dbReference type="NCBI Taxonomy" id="746836"/>
    <lineage>
        <taxon>Eukaryota</taxon>
        <taxon>Fungi</taxon>
        <taxon>Dikarya</taxon>
        <taxon>Ascomycota</taxon>
        <taxon>Pezizomycotina</taxon>
        <taxon>Leotiomycetes</taxon>
        <taxon>Helotiales</taxon>
        <taxon>Helotiaceae</taxon>
        <taxon>Hymenoscyphus</taxon>
    </lineage>
</organism>
<sequence>MLKVLNEGCEVYESEFAKIKHATCNEQEKLTRHTTSFPLYQPPPMEQIREAPLENMTTFTG</sequence>
<evidence type="ECO:0000313" key="1">
    <source>
        <dbReference type="EMBL" id="CAG8953552.1"/>
    </source>
</evidence>
<name>A0A9N9KX12_9HELO</name>
<proteinExistence type="predicted"/>
<dbReference type="AlphaFoldDB" id="A0A9N9KX12"/>
<dbReference type="EMBL" id="CAJVRL010000051">
    <property type="protein sequence ID" value="CAG8953552.1"/>
    <property type="molecule type" value="Genomic_DNA"/>
</dbReference>